<dbReference type="AlphaFoldDB" id="G7E2I1"/>
<reference evidence="3 4" key="2">
    <citation type="journal article" date="2012" name="Open Biol.">
        <title>Characteristics of nucleosomes and linker DNA regions on the genome of the basidiomycete Mixia osmundae revealed by mono- and dinucleosome mapping.</title>
        <authorList>
            <person name="Nishida H."/>
            <person name="Kondo S."/>
            <person name="Matsumoto T."/>
            <person name="Suzuki Y."/>
            <person name="Yoshikawa H."/>
            <person name="Taylor T.D."/>
            <person name="Sugiyama J."/>
        </authorList>
    </citation>
    <scope>NUCLEOTIDE SEQUENCE [LARGE SCALE GENOMIC DNA]</scope>
    <source>
        <strain evidence="4">CBS 9802 / IAM 14324 / JCM 22182 / KY 12970</strain>
    </source>
</reference>
<dbReference type="RefSeq" id="XP_014565477.1">
    <property type="nucleotide sequence ID" value="XM_014709991.1"/>
</dbReference>
<reference evidence="3 4" key="1">
    <citation type="journal article" date="2011" name="J. Gen. Appl. Microbiol.">
        <title>Draft genome sequencing of the enigmatic basidiomycete Mixia osmundae.</title>
        <authorList>
            <person name="Nishida H."/>
            <person name="Nagatsuka Y."/>
            <person name="Sugiyama J."/>
        </authorList>
    </citation>
    <scope>NUCLEOTIDE SEQUENCE [LARGE SCALE GENOMIC DNA]</scope>
    <source>
        <strain evidence="4">CBS 9802 / IAM 14324 / JCM 22182 / KY 12970</strain>
    </source>
</reference>
<feature type="domain" description="DUF7727" evidence="2">
    <location>
        <begin position="1"/>
        <end position="139"/>
    </location>
</feature>
<dbReference type="Proteomes" id="UP000009131">
    <property type="component" value="Unassembled WGS sequence"/>
</dbReference>
<dbReference type="HOGENOM" id="CLU_132815_1_0_1"/>
<feature type="transmembrane region" description="Helical" evidence="1">
    <location>
        <begin position="101"/>
        <end position="130"/>
    </location>
</feature>
<evidence type="ECO:0000313" key="4">
    <source>
        <dbReference type="Proteomes" id="UP000009131"/>
    </source>
</evidence>
<proteinExistence type="predicted"/>
<dbReference type="OrthoDB" id="2110422at2759"/>
<keyword evidence="4" id="KW-1185">Reference proteome</keyword>
<evidence type="ECO:0000259" key="2">
    <source>
        <dbReference type="Pfam" id="PF24853"/>
    </source>
</evidence>
<keyword evidence="1" id="KW-0472">Membrane</keyword>
<dbReference type="PANTHER" id="PTHR40629">
    <property type="entry name" value="PRO41 PROTEIN"/>
    <property type="match status" value="1"/>
</dbReference>
<name>G7E2I1_MIXOS</name>
<sequence>MGNLIWAQWARLLALASATNLLWAASWAIAYRKFFWDMIDAPLGPHGDQPPERDAVFLTLIVRVPAIQIILIVHALIMLAFEWPLPLLRQSALYRHHSVKITFYVVTAVLASLVYQSIDGAFYLLIAAAVRARASRLREPMFPAPREAPKGIV</sequence>
<dbReference type="EMBL" id="BABT02000110">
    <property type="protein sequence ID" value="GAA97041.1"/>
    <property type="molecule type" value="Genomic_DNA"/>
</dbReference>
<comment type="caution">
    <text evidence="3">The sequence shown here is derived from an EMBL/GenBank/DDBJ whole genome shotgun (WGS) entry which is preliminary data.</text>
</comment>
<dbReference type="PANTHER" id="PTHR40629:SF1">
    <property type="entry name" value="PRO41 PROTEIN"/>
    <property type="match status" value="1"/>
</dbReference>
<evidence type="ECO:0000313" key="3">
    <source>
        <dbReference type="EMBL" id="GAA97041.1"/>
    </source>
</evidence>
<feature type="transmembrane region" description="Helical" evidence="1">
    <location>
        <begin position="55"/>
        <end position="81"/>
    </location>
</feature>
<dbReference type="eggNOG" id="ENOG502S16N">
    <property type="taxonomic scope" value="Eukaryota"/>
</dbReference>
<dbReference type="OMA" id="AYFWAYS"/>
<accession>G7E2I1</accession>
<evidence type="ECO:0000256" key="1">
    <source>
        <dbReference type="SAM" id="Phobius"/>
    </source>
</evidence>
<dbReference type="Pfam" id="PF24853">
    <property type="entry name" value="DUF7727"/>
    <property type="match status" value="1"/>
</dbReference>
<dbReference type="InterPro" id="IPR056144">
    <property type="entry name" value="DUF7727"/>
</dbReference>
<organism evidence="3 4">
    <name type="scientific">Mixia osmundae (strain CBS 9802 / IAM 14324 / JCM 22182 / KY 12970)</name>
    <dbReference type="NCBI Taxonomy" id="764103"/>
    <lineage>
        <taxon>Eukaryota</taxon>
        <taxon>Fungi</taxon>
        <taxon>Dikarya</taxon>
        <taxon>Basidiomycota</taxon>
        <taxon>Pucciniomycotina</taxon>
        <taxon>Mixiomycetes</taxon>
        <taxon>Mixiales</taxon>
        <taxon>Mixiaceae</taxon>
        <taxon>Mixia</taxon>
    </lineage>
</organism>
<protein>
    <recommendedName>
        <fullName evidence="2">DUF7727 domain-containing protein</fullName>
    </recommendedName>
</protein>
<dbReference type="InParanoid" id="G7E2I1"/>
<keyword evidence="1" id="KW-0812">Transmembrane</keyword>
<gene>
    <name evidence="3" type="primary">Mo03716</name>
    <name evidence="3" type="ORF">E5Q_03716</name>
</gene>
<feature type="transmembrane region" description="Helical" evidence="1">
    <location>
        <begin position="12"/>
        <end position="34"/>
    </location>
</feature>
<keyword evidence="1" id="KW-1133">Transmembrane helix</keyword>